<sequence length="432" mass="49657">MIHRQALTVKVLQADLKEVMSDVKVVDYIKDGFDLCVRRLGLNISLCCTLLSRGNVLERVFQLRTEIEIFLEEKEHNLAGKFRDSVWIALLCYLVDIFSYLKAWNTLLQGPGELVISLSEKIQAFRSKLNLLGTKLETERVAEFPNDVQDIIGQHLRSLRLRMEQYFPDIDPVSYVWVWNPFRCSTEHLPEESNGIAEEILEMKSIYAPRDMYAKIVYPENFSMNTKLRWLTDTHHTSCYNAEPDTGRNKSYAAGVRGLMTLASDWPRTPSRPQTFPSTASFLILRNGSAPTLFKLARTNSDEVTHYQLLQLNVAGSHIHLCNVHGHGQTMKHDYLLKPTDKSILYLGDFNARHPYLHDPLGRSNLNGIHTVGGTLDHVLQPNRHRRFVLGSQRGHTPLRQPRYLVSDHYVEAFVSYYDKIQFNDDLTDTVN</sequence>
<proteinExistence type="predicted"/>
<dbReference type="InterPro" id="IPR036691">
    <property type="entry name" value="Endo/exonu/phosph_ase_sf"/>
</dbReference>
<dbReference type="SUPFAM" id="SSF56219">
    <property type="entry name" value="DNase I-like"/>
    <property type="match status" value="1"/>
</dbReference>
<evidence type="ECO:0000313" key="1">
    <source>
        <dbReference type="EMBL" id="KAG7167103.1"/>
    </source>
</evidence>
<dbReference type="PANTHER" id="PTHR45913:SF19">
    <property type="entry name" value="LOW QUALITY PROTEIN: ZINC FINGER BED DOMAIN-CONTAINING PROTEIN 5-LIKE"/>
    <property type="match status" value="1"/>
</dbReference>
<dbReference type="EMBL" id="JAHLQT010021845">
    <property type="protein sequence ID" value="KAG7167103.1"/>
    <property type="molecule type" value="Genomic_DNA"/>
</dbReference>
<reference evidence="1" key="1">
    <citation type="journal article" date="2021" name="Sci. Adv.">
        <title>The American lobster genome reveals insights on longevity, neural, and immune adaptations.</title>
        <authorList>
            <person name="Polinski J.M."/>
            <person name="Zimin A.V."/>
            <person name="Clark K.F."/>
            <person name="Kohn A.B."/>
            <person name="Sadowski N."/>
            <person name="Timp W."/>
            <person name="Ptitsyn A."/>
            <person name="Khanna P."/>
            <person name="Romanova D.Y."/>
            <person name="Williams P."/>
            <person name="Greenwood S.J."/>
            <person name="Moroz L.L."/>
            <person name="Walt D.R."/>
            <person name="Bodnar A.G."/>
        </authorList>
    </citation>
    <scope>NUCLEOTIDE SEQUENCE</scope>
    <source>
        <strain evidence="1">GMGI-L3</strain>
    </source>
</reference>
<gene>
    <name evidence="1" type="primary">ZBED9-L4</name>
    <name evidence="1" type="ORF">Hamer_G005439</name>
</gene>
<name>A0A8J5K3Y3_HOMAM</name>
<accession>A0A8J5K3Y3</accession>
<dbReference type="PANTHER" id="PTHR45913">
    <property type="entry name" value="EPM2A-INTERACTING PROTEIN 1"/>
    <property type="match status" value="1"/>
</dbReference>
<dbReference type="Proteomes" id="UP000747542">
    <property type="component" value="Unassembled WGS sequence"/>
</dbReference>
<dbReference type="AlphaFoldDB" id="A0A8J5K3Y3"/>
<keyword evidence="2" id="KW-1185">Reference proteome</keyword>
<evidence type="ECO:0000313" key="2">
    <source>
        <dbReference type="Proteomes" id="UP000747542"/>
    </source>
</evidence>
<organism evidence="1 2">
    <name type="scientific">Homarus americanus</name>
    <name type="common">American lobster</name>
    <dbReference type="NCBI Taxonomy" id="6706"/>
    <lineage>
        <taxon>Eukaryota</taxon>
        <taxon>Metazoa</taxon>
        <taxon>Ecdysozoa</taxon>
        <taxon>Arthropoda</taxon>
        <taxon>Crustacea</taxon>
        <taxon>Multicrustacea</taxon>
        <taxon>Malacostraca</taxon>
        <taxon>Eumalacostraca</taxon>
        <taxon>Eucarida</taxon>
        <taxon>Decapoda</taxon>
        <taxon>Pleocyemata</taxon>
        <taxon>Astacidea</taxon>
        <taxon>Nephropoidea</taxon>
        <taxon>Nephropidae</taxon>
        <taxon>Homarus</taxon>
    </lineage>
</organism>
<feature type="non-terminal residue" evidence="1">
    <location>
        <position position="432"/>
    </location>
</feature>
<protein>
    <submittedName>
        <fullName evidence="1">SCAN domain-containing protein 3-like 4</fullName>
    </submittedName>
</protein>
<comment type="caution">
    <text evidence="1">The sequence shown here is derived from an EMBL/GenBank/DDBJ whole genome shotgun (WGS) entry which is preliminary data.</text>
</comment>